<dbReference type="CDD" id="cd07828">
    <property type="entry name" value="lipocalin_heme-bd-THAP4-like"/>
    <property type="match status" value="1"/>
</dbReference>
<sequence length="172" mass="18956">MYPEPVVPIAWLLGRWAGVGTGQYPGIEDFRFGQEVVFGCDGRPFLTYHSRAWLLDDDGNQVRPLATESGYWRPQPDNGVEVVLSHPTGYSEVWLGRVTVTEISGPIITGARIEMSTDAVMRTESAKEYSGGQRLYGLVEGDLLWTFDMAAVGEPLTNHLAARLQPVVTDGE</sequence>
<dbReference type="SUPFAM" id="SSF50814">
    <property type="entry name" value="Lipocalins"/>
    <property type="match status" value="1"/>
</dbReference>
<evidence type="ECO:0000259" key="1">
    <source>
        <dbReference type="Pfam" id="PF08768"/>
    </source>
</evidence>
<dbReference type="EMBL" id="CAFBMR010000072">
    <property type="protein sequence ID" value="CAB4922353.1"/>
    <property type="molecule type" value="Genomic_DNA"/>
</dbReference>
<gene>
    <name evidence="2" type="ORF">UFOPK3610_01487</name>
</gene>
<name>A0A6J7HVV7_9ZZZZ</name>
<reference evidence="2" key="1">
    <citation type="submission" date="2020-05" db="EMBL/GenBank/DDBJ databases">
        <authorList>
            <person name="Chiriac C."/>
            <person name="Salcher M."/>
            <person name="Ghai R."/>
            <person name="Kavagutti S V."/>
        </authorList>
    </citation>
    <scope>NUCLEOTIDE SEQUENCE</scope>
</reference>
<dbReference type="Gene3D" id="2.40.128.20">
    <property type="match status" value="1"/>
</dbReference>
<protein>
    <submittedName>
        <fullName evidence="2">Unannotated protein</fullName>
    </submittedName>
</protein>
<evidence type="ECO:0000313" key="2">
    <source>
        <dbReference type="EMBL" id="CAB4922353.1"/>
    </source>
</evidence>
<accession>A0A6J7HVV7</accession>
<dbReference type="InterPro" id="IPR022939">
    <property type="entry name" value="Nb(III)_bact/plant"/>
</dbReference>
<feature type="domain" description="THAP4-like heme-binding" evidence="1">
    <location>
        <begin position="6"/>
        <end position="165"/>
    </location>
</feature>
<dbReference type="InterPro" id="IPR014878">
    <property type="entry name" value="THAP4-like_heme-bd"/>
</dbReference>
<proteinExistence type="inferred from homology"/>
<dbReference type="PANTHER" id="PTHR15854">
    <property type="entry name" value="THAP4 PROTEIN"/>
    <property type="match status" value="1"/>
</dbReference>
<dbReference type="InterPro" id="IPR012674">
    <property type="entry name" value="Calycin"/>
</dbReference>
<dbReference type="HAMAP" id="MF_01297">
    <property type="entry name" value="nitrobindin"/>
    <property type="match status" value="1"/>
</dbReference>
<dbReference type="InterPro" id="IPR045165">
    <property type="entry name" value="Nitrobindin"/>
</dbReference>
<dbReference type="AlphaFoldDB" id="A0A6J7HVV7"/>
<dbReference type="PANTHER" id="PTHR15854:SF4">
    <property type="entry name" value="PEROXYNITRITE ISOMERASE THAP4"/>
    <property type="match status" value="1"/>
</dbReference>
<organism evidence="2">
    <name type="scientific">freshwater metagenome</name>
    <dbReference type="NCBI Taxonomy" id="449393"/>
    <lineage>
        <taxon>unclassified sequences</taxon>
        <taxon>metagenomes</taxon>
        <taxon>ecological metagenomes</taxon>
    </lineage>
</organism>
<dbReference type="Pfam" id="PF08768">
    <property type="entry name" value="THAP4_heme-bd"/>
    <property type="match status" value="1"/>
</dbReference>